<dbReference type="SUPFAM" id="SSF52540">
    <property type="entry name" value="P-loop containing nucleoside triphosphate hydrolases"/>
    <property type="match status" value="1"/>
</dbReference>
<keyword evidence="3" id="KW-0067">ATP-binding</keyword>
<dbReference type="InterPro" id="IPR013708">
    <property type="entry name" value="Shikimate_DH-bd_N"/>
</dbReference>
<comment type="similarity">
    <text evidence="3">Belongs to the shikimate kinase family.</text>
</comment>
<evidence type="ECO:0000256" key="1">
    <source>
        <dbReference type="ARBA" id="ARBA00004871"/>
    </source>
</evidence>
<keyword evidence="3" id="KW-0808">Transferase</keyword>
<accession>A0ABT1SI73</accession>
<proteinExistence type="inferred from homology"/>
<feature type="binding site" evidence="3">
    <location>
        <position position="382"/>
    </location>
    <ligand>
        <name>substrate</name>
    </ligand>
</feature>
<keyword evidence="3" id="KW-0963">Cytoplasm</keyword>
<comment type="caution">
    <text evidence="5">The sequence shown here is derived from an EMBL/GenBank/DDBJ whole genome shotgun (WGS) entry which is preliminary data.</text>
</comment>
<dbReference type="PRINTS" id="PR01100">
    <property type="entry name" value="SHIKIMTKNASE"/>
</dbReference>
<keyword evidence="3" id="KW-0460">Magnesium</keyword>
<dbReference type="CDD" id="cd01065">
    <property type="entry name" value="NAD_bind_Shikimate_DH"/>
    <property type="match status" value="1"/>
</dbReference>
<keyword evidence="3" id="KW-0418">Kinase</keyword>
<feature type="binding site" evidence="3">
    <location>
        <position position="309"/>
    </location>
    <ligand>
        <name>substrate</name>
    </ligand>
</feature>
<feature type="binding site" evidence="3">
    <location>
        <position position="366"/>
    </location>
    <ligand>
        <name>ATP</name>
        <dbReference type="ChEBI" id="CHEBI:30616"/>
    </ligand>
</feature>
<evidence type="ECO:0000256" key="3">
    <source>
        <dbReference type="HAMAP-Rule" id="MF_00109"/>
    </source>
</evidence>
<dbReference type="Gene3D" id="3.40.50.720">
    <property type="entry name" value="NAD(P)-binding Rossmann-like Domain"/>
    <property type="match status" value="1"/>
</dbReference>
<dbReference type="Pfam" id="PF08501">
    <property type="entry name" value="Shikimate_dh_N"/>
    <property type="match status" value="1"/>
</dbReference>
<dbReference type="SUPFAM" id="SSF51735">
    <property type="entry name" value="NAD(P)-binding Rossmann-fold domains"/>
    <property type="match status" value="1"/>
</dbReference>
<name>A0ABT1SI73_9FIRM</name>
<sequence length="418" mass="46868">MQYGLIGGALGHSFSKEIHEQIASYTYDLMPLTESAFHTFMEKRDFKAINVTIPYKKAVIPYLDEIEEAAEMIGAVNTIVNRNGKLIGYNTDYYGFAYMVKKYRVSMQNKKVLVIGNGGASLAIQAVVKKAQPKELVIVDIARSKDAVDYEDVYHKHLDAEIVINTSPVGMYPKNDAAPIDLRLFHCCEAVLDVVYNPITTKLCYTAKQLGLIHANGLEMLIAQAKYAVEHFLHQKIDDQIIETIYQKLLRDKINIVLIGMPSAGKTTIGRLLAKQMQKPFVDMDERIVAQAGKSIPQIFAEHGERGFRAYETQIAMQLAKQENSVIACGGGIVKYDVNMEMLGQNSIVIYLERDPANLSSNDPTRPLSSSKEAVEKMYRERLPLYLQYSDITVKNAEEPAVVAKNCVQQIDAYIAKR</sequence>
<comment type="pathway">
    <text evidence="1">Metabolic intermediate biosynthesis; chorismate biosynthesis; chorismate from D-erythrose 4-phosphate and phosphoenolpyruvate: step 4/7.</text>
</comment>
<keyword evidence="3" id="KW-0547">Nucleotide-binding</keyword>
<comment type="pathway">
    <text evidence="3">Metabolic intermediate biosynthesis; chorismate biosynthesis; chorismate from D-erythrose 4-phosphate and phosphoenolpyruvate: step 5/7.</text>
</comment>
<dbReference type="RefSeq" id="WP_178200922.1">
    <property type="nucleotide sequence ID" value="NZ_JANGCH010000002.1"/>
</dbReference>
<dbReference type="PANTHER" id="PTHR21089:SF1">
    <property type="entry name" value="BIFUNCTIONAL 3-DEHYDROQUINATE DEHYDRATASE_SHIKIMATE DEHYDROGENASE, CHLOROPLASTIC"/>
    <property type="match status" value="1"/>
</dbReference>
<dbReference type="EMBL" id="JANGCH010000002">
    <property type="protein sequence ID" value="MCQ5120905.1"/>
    <property type="molecule type" value="Genomic_DNA"/>
</dbReference>
<dbReference type="Gene3D" id="3.40.50.300">
    <property type="entry name" value="P-loop containing nucleotide triphosphate hydrolases"/>
    <property type="match status" value="1"/>
</dbReference>
<feature type="binding site" evidence="3">
    <location>
        <position position="285"/>
    </location>
    <ligand>
        <name>substrate</name>
    </ligand>
</feature>
<feature type="domain" description="Shikimate dehydrogenase substrate binding N-terminal" evidence="4">
    <location>
        <begin position="5"/>
        <end position="79"/>
    </location>
</feature>
<feature type="binding site" evidence="3">
    <location>
        <begin position="263"/>
        <end position="268"/>
    </location>
    <ligand>
        <name>ATP</name>
        <dbReference type="ChEBI" id="CHEBI:30616"/>
    </ligand>
</feature>
<dbReference type="SUPFAM" id="SSF53223">
    <property type="entry name" value="Aminoacid dehydrogenase-like, N-terminal domain"/>
    <property type="match status" value="1"/>
</dbReference>
<dbReference type="Proteomes" id="UP001524435">
    <property type="component" value="Unassembled WGS sequence"/>
</dbReference>
<dbReference type="Pfam" id="PF01202">
    <property type="entry name" value="SKI"/>
    <property type="match status" value="1"/>
</dbReference>
<comment type="subcellular location">
    <subcellularLocation>
        <location evidence="3">Cytoplasm</location>
    </subcellularLocation>
</comment>
<dbReference type="HAMAP" id="MF_00109">
    <property type="entry name" value="Shikimate_kinase"/>
    <property type="match status" value="1"/>
</dbReference>
<evidence type="ECO:0000256" key="2">
    <source>
        <dbReference type="ARBA" id="ARBA00023141"/>
    </source>
</evidence>
<evidence type="ECO:0000313" key="6">
    <source>
        <dbReference type="Proteomes" id="UP001524435"/>
    </source>
</evidence>
<dbReference type="InterPro" id="IPR031322">
    <property type="entry name" value="Shikimate/glucono_kinase"/>
</dbReference>
<gene>
    <name evidence="3" type="primary">aroK</name>
    <name evidence="5" type="ORF">NE663_01360</name>
</gene>
<keyword evidence="2 3" id="KW-0057">Aromatic amino acid biosynthesis</keyword>
<evidence type="ECO:0000313" key="5">
    <source>
        <dbReference type="EMBL" id="MCQ5120905.1"/>
    </source>
</evidence>
<dbReference type="InterPro" id="IPR027417">
    <property type="entry name" value="P-loop_NTPase"/>
</dbReference>
<reference evidence="5 6" key="1">
    <citation type="submission" date="2022-06" db="EMBL/GenBank/DDBJ databases">
        <title>Isolation of gut microbiota from human fecal samples.</title>
        <authorList>
            <person name="Pamer E.G."/>
            <person name="Barat B."/>
            <person name="Waligurski E."/>
            <person name="Medina S."/>
            <person name="Paddock L."/>
            <person name="Mostad J."/>
        </authorList>
    </citation>
    <scope>NUCLEOTIDE SEQUENCE [LARGE SCALE GENOMIC DNA]</scope>
    <source>
        <strain evidence="5 6">DFI.6.1</strain>
    </source>
</reference>
<dbReference type="EC" id="2.7.1.71" evidence="3"/>
<evidence type="ECO:0000259" key="4">
    <source>
        <dbReference type="Pfam" id="PF08501"/>
    </source>
</evidence>
<keyword evidence="3" id="KW-0479">Metal-binding</keyword>
<organism evidence="5 6">
    <name type="scientific">Massilicoli timonensis</name>
    <dbReference type="NCBI Taxonomy" id="2015901"/>
    <lineage>
        <taxon>Bacteria</taxon>
        <taxon>Bacillati</taxon>
        <taxon>Bacillota</taxon>
        <taxon>Erysipelotrichia</taxon>
        <taxon>Erysipelotrichales</taxon>
        <taxon>Erysipelotrichaceae</taxon>
        <taxon>Massilicoli</taxon>
    </lineage>
</organism>
<keyword evidence="6" id="KW-1185">Reference proteome</keyword>
<comment type="function">
    <text evidence="3">Catalyzes the specific phosphorylation of the 3-hydroxyl group of shikimic acid using ATP as a cosubstrate.</text>
</comment>
<dbReference type="InterPro" id="IPR036291">
    <property type="entry name" value="NAD(P)-bd_dom_sf"/>
</dbReference>
<comment type="cofactor">
    <cofactor evidence="3">
        <name>Mg(2+)</name>
        <dbReference type="ChEBI" id="CHEBI:18420"/>
    </cofactor>
    <text evidence="3">Binds 1 Mg(2+) ion per subunit.</text>
</comment>
<comment type="catalytic activity">
    <reaction evidence="3">
        <text>shikimate + ATP = 3-phosphoshikimate + ADP + H(+)</text>
        <dbReference type="Rhea" id="RHEA:13121"/>
        <dbReference type="ChEBI" id="CHEBI:15378"/>
        <dbReference type="ChEBI" id="CHEBI:30616"/>
        <dbReference type="ChEBI" id="CHEBI:36208"/>
        <dbReference type="ChEBI" id="CHEBI:145989"/>
        <dbReference type="ChEBI" id="CHEBI:456216"/>
        <dbReference type="EC" id="2.7.1.71"/>
    </reaction>
</comment>
<comment type="subunit">
    <text evidence="3">Monomer.</text>
</comment>
<dbReference type="InterPro" id="IPR022893">
    <property type="entry name" value="Shikimate_DH_fam"/>
</dbReference>
<dbReference type="InterPro" id="IPR046346">
    <property type="entry name" value="Aminoacid_DH-like_N_sf"/>
</dbReference>
<dbReference type="PANTHER" id="PTHR21089">
    <property type="entry name" value="SHIKIMATE DEHYDROGENASE"/>
    <property type="match status" value="1"/>
</dbReference>
<protein>
    <recommendedName>
        <fullName evidence="3">Shikimate kinase</fullName>
        <shortName evidence="3">SK</shortName>
        <ecNumber evidence="3">2.7.1.71</ecNumber>
    </recommendedName>
</protein>
<dbReference type="InterPro" id="IPR000623">
    <property type="entry name" value="Shikimate_kinase/TSH1"/>
</dbReference>
<keyword evidence="3" id="KW-0028">Amino-acid biosynthesis</keyword>
<feature type="binding site" evidence="3">
    <location>
        <position position="331"/>
    </location>
    <ligand>
        <name>substrate</name>
    </ligand>
</feature>
<feature type="binding site" evidence="3">
    <location>
        <position position="267"/>
    </location>
    <ligand>
        <name>Mg(2+)</name>
        <dbReference type="ChEBI" id="CHEBI:18420"/>
    </ligand>
</feature>
<comment type="caution">
    <text evidence="3">Lacks conserved residue(s) required for the propagation of feature annotation.</text>
</comment>
<dbReference type="CDD" id="cd00464">
    <property type="entry name" value="SK"/>
    <property type="match status" value="1"/>
</dbReference>
<dbReference type="Gene3D" id="3.40.50.10860">
    <property type="entry name" value="Leucine Dehydrogenase, chain A, domain 1"/>
    <property type="match status" value="1"/>
</dbReference>